<evidence type="ECO:0000313" key="2">
    <source>
        <dbReference type="Proteomes" id="UP001187192"/>
    </source>
</evidence>
<dbReference type="EMBL" id="BTGU01000007">
    <property type="protein sequence ID" value="GMN37875.1"/>
    <property type="molecule type" value="Genomic_DNA"/>
</dbReference>
<dbReference type="Proteomes" id="UP001187192">
    <property type="component" value="Unassembled WGS sequence"/>
</dbReference>
<name>A0AA87ZSX3_FICCA</name>
<evidence type="ECO:0000313" key="1">
    <source>
        <dbReference type="EMBL" id="GMN37875.1"/>
    </source>
</evidence>
<comment type="caution">
    <text evidence="1">The sequence shown here is derived from an EMBL/GenBank/DDBJ whole genome shotgun (WGS) entry which is preliminary data.</text>
</comment>
<keyword evidence="2" id="KW-1185">Reference proteome</keyword>
<gene>
    <name evidence="1" type="ORF">TIFTF001_007169</name>
</gene>
<accession>A0AA87ZSX3</accession>
<sequence>MGPRRYEKTAPALHSSARGHHIGYGITYLMIGELGGKGVVGFRRSGLELDSSGGRKPRLECSGDDGVRVGGLPISEFGVGGGGGGVAALVFRGLVIGFCTIDLLAGEGGLHGSGARWRGLVIGDNSLFLLFFFSLSPYPPPAPTLSPPASTPSLSPPPPAALSLFAYLGPYLAT</sequence>
<reference evidence="1" key="1">
    <citation type="submission" date="2023-07" db="EMBL/GenBank/DDBJ databases">
        <title>draft genome sequence of fig (Ficus carica).</title>
        <authorList>
            <person name="Takahashi T."/>
            <person name="Nishimura K."/>
        </authorList>
    </citation>
    <scope>NUCLEOTIDE SEQUENCE</scope>
</reference>
<protein>
    <submittedName>
        <fullName evidence="1">Uncharacterized protein</fullName>
    </submittedName>
</protein>
<organism evidence="1 2">
    <name type="scientific">Ficus carica</name>
    <name type="common">Common fig</name>
    <dbReference type="NCBI Taxonomy" id="3494"/>
    <lineage>
        <taxon>Eukaryota</taxon>
        <taxon>Viridiplantae</taxon>
        <taxon>Streptophyta</taxon>
        <taxon>Embryophyta</taxon>
        <taxon>Tracheophyta</taxon>
        <taxon>Spermatophyta</taxon>
        <taxon>Magnoliopsida</taxon>
        <taxon>eudicotyledons</taxon>
        <taxon>Gunneridae</taxon>
        <taxon>Pentapetalae</taxon>
        <taxon>rosids</taxon>
        <taxon>fabids</taxon>
        <taxon>Rosales</taxon>
        <taxon>Moraceae</taxon>
        <taxon>Ficeae</taxon>
        <taxon>Ficus</taxon>
    </lineage>
</organism>
<proteinExistence type="predicted"/>
<dbReference type="AlphaFoldDB" id="A0AA87ZSX3"/>